<name>L2F5D5_9GAMM</name>
<evidence type="ECO:0000313" key="3">
    <source>
        <dbReference type="Proteomes" id="UP000023795"/>
    </source>
</evidence>
<evidence type="ECO:0000256" key="1">
    <source>
        <dbReference type="SAM" id="Phobius"/>
    </source>
</evidence>
<comment type="caution">
    <text evidence="2">The sequence shown here is derived from an EMBL/GenBank/DDBJ whole genome shotgun (WGS) entry which is preliminary data.</text>
</comment>
<accession>L2F5D5</accession>
<feature type="transmembrane region" description="Helical" evidence="1">
    <location>
        <begin position="81"/>
        <end position="108"/>
    </location>
</feature>
<sequence length="153" mass="17372">MSSLPNLSKTEKVIQSNNTLNQNILNQDLIIYNHATYALTMFGYFTAGIVWILPIIMNYAKRDEARHTWLYSHFDWQIKTFWYGVFFGGIGLVLMVFGFSVSFIGMVVDNHALFGGSGLVGVVGGLMFVAVLIWHFYRTVRGWIALNNRKAVP</sequence>
<proteinExistence type="predicted"/>
<feature type="transmembrane region" description="Helical" evidence="1">
    <location>
        <begin position="114"/>
        <end position="137"/>
    </location>
</feature>
<dbReference type="RefSeq" id="WP_009501784.1">
    <property type="nucleotide sequence ID" value="NZ_ANIN01000002.1"/>
</dbReference>
<evidence type="ECO:0000313" key="2">
    <source>
        <dbReference type="EMBL" id="ELA08237.1"/>
    </source>
</evidence>
<dbReference type="EMBL" id="ANIN01000002">
    <property type="protein sequence ID" value="ELA08237.1"/>
    <property type="molecule type" value="Genomic_DNA"/>
</dbReference>
<organism evidence="2 3">
    <name type="scientific">Moraxella macacae 0408225</name>
    <dbReference type="NCBI Taxonomy" id="1230338"/>
    <lineage>
        <taxon>Bacteria</taxon>
        <taxon>Pseudomonadati</taxon>
        <taxon>Pseudomonadota</taxon>
        <taxon>Gammaproteobacteria</taxon>
        <taxon>Moraxellales</taxon>
        <taxon>Moraxellaceae</taxon>
        <taxon>Moraxella</taxon>
    </lineage>
</organism>
<protein>
    <submittedName>
        <fullName evidence="2">Putative transmembrane protein</fullName>
    </submittedName>
</protein>
<dbReference type="STRING" id="1230338.MOMA_06736"/>
<reference evidence="2 3" key="1">
    <citation type="journal article" date="2013" name="Genome Announc.">
        <title>Genome Sequence of Moraxella macacae 0408225, a Novel Bacterial Species Isolated from a Cynomolgus Macaque with Epistaxis.</title>
        <authorList>
            <person name="Ladner J.T."/>
            <person name="Whitehouse C.A."/>
            <person name="Koroleva G.I."/>
            <person name="Palacios G.F."/>
        </authorList>
    </citation>
    <scope>NUCLEOTIDE SEQUENCE [LARGE SCALE GENOMIC DNA]</scope>
    <source>
        <strain evidence="2 3">0408225</strain>
    </source>
</reference>
<dbReference type="PATRIC" id="fig|1230338.3.peg.1439"/>
<keyword evidence="3" id="KW-1185">Reference proteome</keyword>
<keyword evidence="1" id="KW-1133">Transmembrane helix</keyword>
<gene>
    <name evidence="2" type="ORF">MOMA_06736</name>
</gene>
<dbReference type="eggNOG" id="COG3671">
    <property type="taxonomic scope" value="Bacteria"/>
</dbReference>
<feature type="transmembrane region" description="Helical" evidence="1">
    <location>
        <begin position="41"/>
        <end position="60"/>
    </location>
</feature>
<keyword evidence="1 2" id="KW-0812">Transmembrane</keyword>
<keyword evidence="1" id="KW-0472">Membrane</keyword>
<dbReference type="AlphaFoldDB" id="L2F5D5"/>
<dbReference type="Proteomes" id="UP000023795">
    <property type="component" value="Unassembled WGS sequence"/>
</dbReference>